<dbReference type="Pfam" id="PF11871">
    <property type="entry name" value="DUF3391"/>
    <property type="match status" value="1"/>
</dbReference>
<feature type="region of interest" description="Disordered" evidence="1">
    <location>
        <begin position="80"/>
        <end position="99"/>
    </location>
</feature>
<dbReference type="InterPro" id="IPR003607">
    <property type="entry name" value="HD/PDEase_dom"/>
</dbReference>
<evidence type="ECO:0000313" key="4">
    <source>
        <dbReference type="Proteomes" id="UP000185911"/>
    </source>
</evidence>
<name>A0A1Q8YEG4_9BURK</name>
<dbReference type="STRING" id="81479.RA876_07260"/>
<protein>
    <submittedName>
        <fullName evidence="3">Putative phosphodiesterase</fullName>
    </submittedName>
</protein>
<dbReference type="GO" id="GO:0008081">
    <property type="term" value="F:phosphoric diester hydrolase activity"/>
    <property type="evidence" value="ECO:0007669"/>
    <property type="project" value="UniProtKB-ARBA"/>
</dbReference>
<dbReference type="InterPro" id="IPR037522">
    <property type="entry name" value="HD_GYP_dom"/>
</dbReference>
<dbReference type="SUPFAM" id="SSF109604">
    <property type="entry name" value="HD-domain/PDEase-like"/>
    <property type="match status" value="1"/>
</dbReference>
<comment type="caution">
    <text evidence="3">The sequence shown here is derived from an EMBL/GenBank/DDBJ whole genome shotgun (WGS) entry which is preliminary data.</text>
</comment>
<reference evidence="3 4" key="1">
    <citation type="submission" date="2017-01" db="EMBL/GenBank/DDBJ databases">
        <title>Genome sequence of Rhodoferax antarcticus ANT.BR, a psychrophilic purple nonsulfur bacterium from an Antarctic microbial mat.</title>
        <authorList>
            <person name="Baker J."/>
            <person name="Riester C."/>
            <person name="Skinner B."/>
            <person name="Newell A."/>
            <person name="Swingley W."/>
            <person name="Madigan M."/>
            <person name="Jung D."/>
            <person name="Asao M."/>
            <person name="Chen M."/>
            <person name="Loughlin P."/>
            <person name="Pan H."/>
            <person name="Lin S."/>
            <person name="Li N."/>
            <person name="Shaw J."/>
            <person name="Prado M."/>
            <person name="Sherman C."/>
            <person name="Li X."/>
            <person name="Tang J."/>
            <person name="Blankenship R."/>
            <person name="Zhao T."/>
            <person name="Touchman J."/>
            <person name="Sattley M."/>
        </authorList>
    </citation>
    <scope>NUCLEOTIDE SEQUENCE [LARGE SCALE GENOMIC DNA]</scope>
    <source>
        <strain evidence="3 4">ANT.BR</strain>
    </source>
</reference>
<dbReference type="SMART" id="SM00471">
    <property type="entry name" value="HDc"/>
    <property type="match status" value="1"/>
</dbReference>
<dbReference type="NCBIfam" id="TIGR00277">
    <property type="entry name" value="HDIG"/>
    <property type="match status" value="1"/>
</dbReference>
<accession>A0A1Q8YEG4</accession>
<dbReference type="PANTHER" id="PTHR43155">
    <property type="entry name" value="CYCLIC DI-GMP PHOSPHODIESTERASE PA4108-RELATED"/>
    <property type="match status" value="1"/>
</dbReference>
<evidence type="ECO:0000256" key="1">
    <source>
        <dbReference type="SAM" id="MobiDB-lite"/>
    </source>
</evidence>
<dbReference type="PROSITE" id="PS51832">
    <property type="entry name" value="HD_GYP"/>
    <property type="match status" value="1"/>
</dbReference>
<keyword evidence="4" id="KW-1185">Reference proteome</keyword>
<dbReference type="EMBL" id="MSYM01000013">
    <property type="protein sequence ID" value="OLP06397.1"/>
    <property type="molecule type" value="Genomic_DNA"/>
</dbReference>
<dbReference type="InterPro" id="IPR006675">
    <property type="entry name" value="HDIG_dom"/>
</dbReference>
<feature type="compositionally biased region" description="Pro residues" evidence="1">
    <location>
        <begin position="83"/>
        <end position="94"/>
    </location>
</feature>
<dbReference type="Pfam" id="PF13487">
    <property type="entry name" value="HD_5"/>
    <property type="match status" value="1"/>
</dbReference>
<proteinExistence type="predicted"/>
<sequence length="413" mass="45283">MLKRIHVDQLQLGMHLKEFCGSWIDHPFWRTGFVLKDLKDLALIQASSIKEVMIDCSLGLDVPAGALAIEEVADTPAVIEPEPSIPAPPKPPHTAPVTASQEVERAARICLQSKAAVVSMFEEVRMGRAVDVGGARQLVEDIADSISRNPGAIISLARLKTADDYTYLHSVAVCAMMVALAKQLGLDETKTRLCGMAGLLHDMGKVAMPIEVLNKPGKLTDAEFDIMRTHPTEGYKMLMASPGVDAVSLDVVLHHHEKIDGSGYPEKLQSGAISLYAKMGAVCDVYDAITSNRPYKTGWDPAESLRRMAEWQGHFDAKVFQAFVKSMGIYPVGSLVRLRSGRIGVVTEQSRKSLTMPMIKVFFSTKSNMRVVPVMVDLSQPSTLEKITSREDPAQWNFSDLNELWSGLPNLGK</sequence>
<evidence type="ECO:0000313" key="3">
    <source>
        <dbReference type="EMBL" id="OLP06397.1"/>
    </source>
</evidence>
<evidence type="ECO:0000259" key="2">
    <source>
        <dbReference type="PROSITE" id="PS51832"/>
    </source>
</evidence>
<dbReference type="PANTHER" id="PTHR43155:SF2">
    <property type="entry name" value="CYCLIC DI-GMP PHOSPHODIESTERASE PA4108"/>
    <property type="match status" value="1"/>
</dbReference>
<organism evidence="3 4">
    <name type="scientific">Rhodoferax antarcticus ANT.BR</name>
    <dbReference type="NCBI Taxonomy" id="1111071"/>
    <lineage>
        <taxon>Bacteria</taxon>
        <taxon>Pseudomonadati</taxon>
        <taxon>Pseudomonadota</taxon>
        <taxon>Betaproteobacteria</taxon>
        <taxon>Burkholderiales</taxon>
        <taxon>Comamonadaceae</taxon>
        <taxon>Rhodoferax</taxon>
    </lineage>
</organism>
<dbReference type="CDD" id="cd00077">
    <property type="entry name" value="HDc"/>
    <property type="match status" value="1"/>
</dbReference>
<dbReference type="InterPro" id="IPR021812">
    <property type="entry name" value="DUF3391"/>
</dbReference>
<dbReference type="AlphaFoldDB" id="A0A1Q8YEG4"/>
<dbReference type="Proteomes" id="UP000185911">
    <property type="component" value="Unassembled WGS sequence"/>
</dbReference>
<dbReference type="Gene3D" id="1.10.3210.10">
    <property type="entry name" value="Hypothetical protein af1432"/>
    <property type="match status" value="1"/>
</dbReference>
<dbReference type="RefSeq" id="WP_075586838.1">
    <property type="nucleotide sequence ID" value="NZ_MSYM01000013.1"/>
</dbReference>
<feature type="domain" description="HD-GYP" evidence="2">
    <location>
        <begin position="144"/>
        <end position="339"/>
    </location>
</feature>
<gene>
    <name evidence="3" type="ORF">BLL52_2633</name>
</gene>